<dbReference type="CDD" id="cd05398">
    <property type="entry name" value="NT_ClassII-CCAase"/>
    <property type="match status" value="1"/>
</dbReference>
<dbReference type="EMBL" id="JAFGIX010000038">
    <property type="protein sequence ID" value="MBN1573077.1"/>
    <property type="molecule type" value="Genomic_DNA"/>
</dbReference>
<evidence type="ECO:0000256" key="9">
    <source>
        <dbReference type="ARBA" id="ARBA00022842"/>
    </source>
</evidence>
<dbReference type="GO" id="GO:0016779">
    <property type="term" value="F:nucleotidyltransferase activity"/>
    <property type="evidence" value="ECO:0007669"/>
    <property type="project" value="UniProtKB-KW"/>
</dbReference>
<dbReference type="PROSITE" id="PS51371">
    <property type="entry name" value="CBS"/>
    <property type="match status" value="2"/>
</dbReference>
<evidence type="ECO:0000259" key="14">
    <source>
        <dbReference type="PROSITE" id="PS51371"/>
    </source>
</evidence>
<dbReference type="SUPFAM" id="SSF64182">
    <property type="entry name" value="DHH phosphoesterases"/>
    <property type="match status" value="1"/>
</dbReference>
<evidence type="ECO:0000256" key="13">
    <source>
        <dbReference type="SAM" id="MobiDB-lite"/>
    </source>
</evidence>
<dbReference type="GO" id="GO:0000049">
    <property type="term" value="F:tRNA binding"/>
    <property type="evidence" value="ECO:0007669"/>
    <property type="project" value="UniProtKB-KW"/>
</dbReference>
<dbReference type="InterPro" id="IPR038763">
    <property type="entry name" value="DHH_sf"/>
</dbReference>
<sequence>MASMMAAKKLYPEAVLAFSGSQEKGLRDFLINSTFYVFDFARLKDIDLEKVTRLILVDISESDRIGPFKELVGKKGVDIHIYDHHPVDSKDISGSFEIIREVGATVSIFAQIFKEWNVHVTPDEATIMMLGIYEDTGSLTFTSTTVDDFKAAAFFLEAGANLNTVSDMLTRELTSEQIELLGELLKNQKVYNINGIDITIITVASESYVGDLAILVHKVKDIENIDVLFVLALLGDRIYLVARSRIDEVDAGEIAALFGGGGHPTAASASIKGLTLVEAAEKLVQVLRENVNPVRIASDIMSFPVKSVKEDITVSGAGKVISRYNVNVLAIVDKKGRLAGTISRQTIERGNVHGLGELPVKEFMNTELATVGPNAPLREIQGLIIDGNQRFLPVVKDGKLLGAITRTDLLRALYYGAGPRGHSPEETLEESSMARTRSVVKLMEERLPPRVMEILKEIGTTAGDLGFNAYVVGGFVRDLWLRRENLDIDVVIEGDGIALARHLEKEKGVKIRTHKKFGTAVVIYPDGYKVDVATARTEYYRSPGSLPIIEGSTLKLDLYRRDFTINTLAVKLDPRGFGILIDFFGALRDLKNKAIRVIQNLSFVEDPTRVFRAIRFEQRFNYHIGKQTEKLIKNAVKINVFEHLKGKRLYTEMMLIFDEEEPYLTIERLASFDLLKFIHPDIKADKSMKKIFNRIKEVSSWYDLLFMDEPYDKRRLYFYALTYELNESQRDDLLTRMMTSTSEMRTITAELTGAASAMNRLALAKDVSPSTVYNILKDLKLVTLLFMLAISTREKTRLYISRFITTSRNVRVETRGKDLVKLGLTPGELFGEILNELLMLRLDGKLDGKKSEIEYVKKKYLPKKAKKEEETKAPEETLGVNIPRA</sequence>
<dbReference type="InterPro" id="IPR032828">
    <property type="entry name" value="PolyA_RNA-bd"/>
</dbReference>
<proteinExistence type="inferred from homology"/>
<dbReference type="SMART" id="SM00116">
    <property type="entry name" value="CBS"/>
    <property type="match status" value="2"/>
</dbReference>
<keyword evidence="7" id="KW-0479">Metal-binding</keyword>
<protein>
    <submittedName>
        <fullName evidence="15">CBS domain-containing protein</fullName>
    </submittedName>
</protein>
<dbReference type="InterPro" id="IPR052390">
    <property type="entry name" value="tRNA_nt/polyA_polymerase"/>
</dbReference>
<comment type="caution">
    <text evidence="15">The sequence shown here is derived from an EMBL/GenBank/DDBJ whole genome shotgun (WGS) entry which is preliminary data.</text>
</comment>
<evidence type="ECO:0000256" key="8">
    <source>
        <dbReference type="ARBA" id="ARBA00022741"/>
    </source>
</evidence>
<comment type="cofactor">
    <cofactor evidence="1">
        <name>Mg(2+)</name>
        <dbReference type="ChEBI" id="CHEBI:18420"/>
    </cofactor>
</comment>
<dbReference type="GO" id="GO:0008033">
    <property type="term" value="P:tRNA processing"/>
    <property type="evidence" value="ECO:0007669"/>
    <property type="project" value="UniProtKB-KW"/>
</dbReference>
<feature type="compositionally biased region" description="Basic and acidic residues" evidence="13">
    <location>
        <begin position="866"/>
        <end position="875"/>
    </location>
</feature>
<dbReference type="InterPro" id="IPR002646">
    <property type="entry name" value="PolA_pol_head_dom"/>
</dbReference>
<dbReference type="Pfam" id="PF12627">
    <property type="entry name" value="PolyA_pol_RNAbd"/>
    <property type="match status" value="1"/>
</dbReference>
<keyword evidence="9" id="KW-0460">Magnesium</keyword>
<keyword evidence="5" id="KW-0819">tRNA processing</keyword>
<accession>A0A9D8PPD7</accession>
<evidence type="ECO:0000256" key="7">
    <source>
        <dbReference type="ARBA" id="ARBA00022723"/>
    </source>
</evidence>
<dbReference type="InterPro" id="IPR003156">
    <property type="entry name" value="DHHA1_dom"/>
</dbReference>
<reference evidence="15" key="2">
    <citation type="submission" date="2021-01" db="EMBL/GenBank/DDBJ databases">
        <authorList>
            <person name="Hahn C.R."/>
            <person name="Youssef N.H."/>
            <person name="Elshahed M."/>
        </authorList>
    </citation>
    <scope>NUCLEOTIDE SEQUENCE</scope>
    <source>
        <strain evidence="15">Zod_Metabat.24</strain>
    </source>
</reference>
<organism evidence="15 16">
    <name type="scientific">Candidatus Zymogenus saltonus</name>
    <dbReference type="NCBI Taxonomy" id="2844893"/>
    <lineage>
        <taxon>Bacteria</taxon>
        <taxon>Deltaproteobacteria</taxon>
        <taxon>Candidatus Zymogenia</taxon>
        <taxon>Candidatus Zymogeniales</taxon>
        <taxon>Candidatus Zymogenaceae</taxon>
        <taxon>Candidatus Zymogenus</taxon>
    </lineage>
</organism>
<dbReference type="PANTHER" id="PTHR47788">
    <property type="entry name" value="POLYA POLYMERASE"/>
    <property type="match status" value="1"/>
</dbReference>
<dbReference type="SUPFAM" id="SSF81301">
    <property type="entry name" value="Nucleotidyltransferase"/>
    <property type="match status" value="1"/>
</dbReference>
<comment type="similarity">
    <text evidence="2 12">Belongs to the tRNA nucleotidyltransferase/poly(A) polymerase family.</text>
</comment>
<dbReference type="InterPro" id="IPR000644">
    <property type="entry name" value="CBS_dom"/>
</dbReference>
<evidence type="ECO:0000256" key="4">
    <source>
        <dbReference type="ARBA" id="ARBA00022679"/>
    </source>
</evidence>
<keyword evidence="6" id="KW-0548">Nucleotidyltransferase</keyword>
<dbReference type="Pfam" id="PF00571">
    <property type="entry name" value="CBS"/>
    <property type="match status" value="2"/>
</dbReference>
<feature type="region of interest" description="Disordered" evidence="13">
    <location>
        <begin position="864"/>
        <end position="885"/>
    </location>
</feature>
<evidence type="ECO:0000256" key="2">
    <source>
        <dbReference type="ARBA" id="ARBA00007265"/>
    </source>
</evidence>
<evidence type="ECO:0000256" key="6">
    <source>
        <dbReference type="ARBA" id="ARBA00022695"/>
    </source>
</evidence>
<dbReference type="Proteomes" id="UP000809273">
    <property type="component" value="Unassembled WGS sequence"/>
</dbReference>
<evidence type="ECO:0000313" key="16">
    <source>
        <dbReference type="Proteomes" id="UP000809273"/>
    </source>
</evidence>
<dbReference type="Gene3D" id="1.10.3090.10">
    <property type="entry name" value="cca-adding enzyme, domain 2"/>
    <property type="match status" value="1"/>
</dbReference>
<evidence type="ECO:0000256" key="5">
    <source>
        <dbReference type="ARBA" id="ARBA00022694"/>
    </source>
</evidence>
<evidence type="ECO:0000256" key="12">
    <source>
        <dbReference type="RuleBase" id="RU003953"/>
    </source>
</evidence>
<reference evidence="15" key="1">
    <citation type="journal article" date="2021" name="Environ. Microbiol.">
        <title>Genomic characterization of three novel Desulfobacterota classes expand the metabolic and phylogenetic diversity of the phylum.</title>
        <authorList>
            <person name="Murphy C.L."/>
            <person name="Biggerstaff J."/>
            <person name="Eichhorn A."/>
            <person name="Ewing E."/>
            <person name="Shahan R."/>
            <person name="Soriano D."/>
            <person name="Stewart S."/>
            <person name="VanMol K."/>
            <person name="Walker R."/>
            <person name="Walters P."/>
            <person name="Elshahed M.S."/>
            <person name="Youssef N.H."/>
        </authorList>
    </citation>
    <scope>NUCLEOTIDE SEQUENCE</scope>
    <source>
        <strain evidence="15">Zod_Metabat.24</strain>
    </source>
</reference>
<dbReference type="Gene3D" id="3.30.460.10">
    <property type="entry name" value="Beta Polymerase, domain 2"/>
    <property type="match status" value="1"/>
</dbReference>
<keyword evidence="3" id="KW-0820">tRNA-binding</keyword>
<dbReference type="Pfam" id="PF02272">
    <property type="entry name" value="DHHA1"/>
    <property type="match status" value="1"/>
</dbReference>
<dbReference type="Gene3D" id="3.10.580.10">
    <property type="entry name" value="CBS-domain"/>
    <property type="match status" value="2"/>
</dbReference>
<keyword evidence="11" id="KW-0129">CBS domain</keyword>
<dbReference type="GO" id="GO:0046872">
    <property type="term" value="F:metal ion binding"/>
    <property type="evidence" value="ECO:0007669"/>
    <property type="project" value="UniProtKB-KW"/>
</dbReference>
<feature type="domain" description="CBS" evidence="14">
    <location>
        <begin position="364"/>
        <end position="420"/>
    </location>
</feature>
<dbReference type="SUPFAM" id="SSF54631">
    <property type="entry name" value="CBS-domain pair"/>
    <property type="match status" value="1"/>
</dbReference>
<dbReference type="AlphaFoldDB" id="A0A9D8PPD7"/>
<keyword evidence="4 12" id="KW-0808">Transferase</keyword>
<keyword evidence="8" id="KW-0547">Nucleotide-binding</keyword>
<gene>
    <name evidence="15" type="ORF">JW984_07775</name>
</gene>
<name>A0A9D8PPD7_9DELT</name>
<evidence type="ECO:0000256" key="11">
    <source>
        <dbReference type="PROSITE-ProRule" id="PRU00703"/>
    </source>
</evidence>
<dbReference type="Pfam" id="PF01743">
    <property type="entry name" value="PolyA_pol"/>
    <property type="match status" value="1"/>
</dbReference>
<dbReference type="PANTHER" id="PTHR47788:SF1">
    <property type="entry name" value="A-ADDING TRNA NUCLEOTIDYLTRANSFERASE"/>
    <property type="match status" value="1"/>
</dbReference>
<dbReference type="InterPro" id="IPR043519">
    <property type="entry name" value="NT_sf"/>
</dbReference>
<dbReference type="SUPFAM" id="SSF81891">
    <property type="entry name" value="Poly A polymerase C-terminal region-like"/>
    <property type="match status" value="1"/>
</dbReference>
<evidence type="ECO:0000256" key="1">
    <source>
        <dbReference type="ARBA" id="ARBA00001946"/>
    </source>
</evidence>
<evidence type="ECO:0000256" key="3">
    <source>
        <dbReference type="ARBA" id="ARBA00022555"/>
    </source>
</evidence>
<evidence type="ECO:0000313" key="15">
    <source>
        <dbReference type="EMBL" id="MBN1573077.1"/>
    </source>
</evidence>
<dbReference type="InterPro" id="IPR046342">
    <property type="entry name" value="CBS_dom_sf"/>
</dbReference>
<evidence type="ECO:0000256" key="10">
    <source>
        <dbReference type="ARBA" id="ARBA00022884"/>
    </source>
</evidence>
<feature type="domain" description="CBS" evidence="14">
    <location>
        <begin position="301"/>
        <end position="358"/>
    </location>
</feature>
<dbReference type="Gene3D" id="3.10.310.30">
    <property type="match status" value="1"/>
</dbReference>
<dbReference type="Gene3D" id="3.90.1640.10">
    <property type="entry name" value="inorganic pyrophosphatase (n-terminal core)"/>
    <property type="match status" value="1"/>
</dbReference>
<keyword evidence="10 12" id="KW-0694">RNA-binding</keyword>
<dbReference type="GO" id="GO:0000166">
    <property type="term" value="F:nucleotide binding"/>
    <property type="evidence" value="ECO:0007669"/>
    <property type="project" value="UniProtKB-KW"/>
</dbReference>